<feature type="transmembrane region" description="Helical" evidence="1">
    <location>
        <begin position="36"/>
        <end position="59"/>
    </location>
</feature>
<name>A0A1H3W0D4_9EURY</name>
<protein>
    <submittedName>
        <fullName evidence="2">Uncharacterized protein</fullName>
    </submittedName>
</protein>
<accession>A0A1H3W0D4</accession>
<gene>
    <name evidence="2" type="ORF">SAMN04488065_0453</name>
</gene>
<keyword evidence="3" id="KW-1185">Reference proteome</keyword>
<keyword evidence="1" id="KW-0812">Transmembrane</keyword>
<evidence type="ECO:0000256" key="1">
    <source>
        <dbReference type="SAM" id="Phobius"/>
    </source>
</evidence>
<dbReference type="Proteomes" id="UP000236755">
    <property type="component" value="Unassembled WGS sequence"/>
</dbReference>
<dbReference type="AlphaFoldDB" id="A0A1H3W0D4"/>
<proteinExistence type="predicted"/>
<dbReference type="RefSeq" id="WP_092630777.1">
    <property type="nucleotide sequence ID" value="NZ_FNQT01000001.1"/>
</dbReference>
<feature type="transmembrane region" description="Helical" evidence="1">
    <location>
        <begin position="6"/>
        <end position="24"/>
    </location>
</feature>
<evidence type="ECO:0000313" key="2">
    <source>
        <dbReference type="EMBL" id="SDZ80519.1"/>
    </source>
</evidence>
<evidence type="ECO:0000313" key="3">
    <source>
        <dbReference type="Proteomes" id="UP000236755"/>
    </source>
</evidence>
<feature type="transmembrane region" description="Helical" evidence="1">
    <location>
        <begin position="79"/>
        <end position="100"/>
    </location>
</feature>
<keyword evidence="1" id="KW-0472">Membrane</keyword>
<keyword evidence="1" id="KW-1133">Transmembrane helix</keyword>
<dbReference type="EMBL" id="FNQT01000001">
    <property type="protein sequence ID" value="SDZ80519.1"/>
    <property type="molecule type" value="Genomic_DNA"/>
</dbReference>
<sequence>MVLHPFLFVPPIVALAMGVVFGDAQRRELPSRTKHLWTLGVGSLSLVGFVVVFALRGPLFRQVHLLFGWPLVVRTPYELLLWFLGIGTAFTAFLCVGYAVGSRWRVRSG</sequence>
<reference evidence="2 3" key="1">
    <citation type="submission" date="2016-10" db="EMBL/GenBank/DDBJ databases">
        <authorList>
            <person name="de Groot N.N."/>
        </authorList>
    </citation>
    <scope>NUCLEOTIDE SEQUENCE [LARGE SCALE GENOMIC DNA]</scope>
    <source>
        <strain evidence="2 3">CGMCC 1.8712</strain>
    </source>
</reference>
<organism evidence="2 3">
    <name type="scientific">Haloplanus vescus</name>
    <dbReference type="NCBI Taxonomy" id="555874"/>
    <lineage>
        <taxon>Archaea</taxon>
        <taxon>Methanobacteriati</taxon>
        <taxon>Methanobacteriota</taxon>
        <taxon>Stenosarchaea group</taxon>
        <taxon>Halobacteria</taxon>
        <taxon>Halobacteriales</taxon>
        <taxon>Haloferacaceae</taxon>
        <taxon>Haloplanus</taxon>
    </lineage>
</organism>